<protein>
    <submittedName>
        <fullName evidence="3">Type IV conjugative transfer system coupling protein TraD</fullName>
    </submittedName>
</protein>
<gene>
    <name evidence="3" type="primary">traD</name>
    <name evidence="3" type="ORF">JAY77_03330</name>
</gene>
<evidence type="ECO:0000259" key="2">
    <source>
        <dbReference type="Pfam" id="PF12696"/>
    </source>
</evidence>
<accession>A0A9E4NH48</accession>
<dbReference type="Proteomes" id="UP000886674">
    <property type="component" value="Unassembled WGS sequence"/>
</dbReference>
<reference evidence="3" key="1">
    <citation type="journal article" date="2021" name="Proc. Natl. Acad. Sci. U.S.A.">
        <title>Global biogeography of chemosynthetic symbionts reveals both localized and globally distributed symbiont groups. .</title>
        <authorList>
            <person name="Osvatic J.T."/>
            <person name="Wilkins L.G.E."/>
            <person name="Leibrecht L."/>
            <person name="Leray M."/>
            <person name="Zauner S."/>
            <person name="Polzin J."/>
            <person name="Camacho Y."/>
            <person name="Gros O."/>
            <person name="van Gils J.A."/>
            <person name="Eisen J.A."/>
            <person name="Petersen J.M."/>
            <person name="Yuen B."/>
        </authorList>
    </citation>
    <scope>NUCLEOTIDE SEQUENCE</scope>
    <source>
        <strain evidence="3">MAGclacostrist055</strain>
    </source>
</reference>
<dbReference type="NCBIfam" id="TIGR03754">
    <property type="entry name" value="conj_TOL_TraD"/>
    <property type="match status" value="1"/>
</dbReference>
<dbReference type="InterPro" id="IPR022503">
    <property type="entry name" value="Conj_coupling_TraG/TraD_PFGI-1"/>
</dbReference>
<dbReference type="Pfam" id="PF12696">
    <property type="entry name" value="TraG-D_C"/>
    <property type="match status" value="1"/>
</dbReference>
<dbReference type="InterPro" id="IPR051162">
    <property type="entry name" value="T4SS_component"/>
</dbReference>
<keyword evidence="1" id="KW-1133">Transmembrane helix</keyword>
<dbReference type="PANTHER" id="PTHR30121">
    <property type="entry name" value="UNCHARACTERIZED PROTEIN YJGR-RELATED"/>
    <property type="match status" value="1"/>
</dbReference>
<evidence type="ECO:0000313" key="4">
    <source>
        <dbReference type="Proteomes" id="UP000886674"/>
    </source>
</evidence>
<dbReference type="NCBIfam" id="TIGR03743">
    <property type="entry name" value="SXT_TraD"/>
    <property type="match status" value="1"/>
</dbReference>
<comment type="caution">
    <text evidence="3">The sequence shown here is derived from an EMBL/GenBank/DDBJ whole genome shotgun (WGS) entry which is preliminary data.</text>
</comment>
<dbReference type="InterPro" id="IPR032689">
    <property type="entry name" value="TraG-D_C"/>
</dbReference>
<dbReference type="CDD" id="cd01127">
    <property type="entry name" value="TrwB_TraG_TraD_VirD4"/>
    <property type="match status" value="1"/>
</dbReference>
<keyword evidence="1" id="KW-0812">Transmembrane</keyword>
<proteinExistence type="predicted"/>
<dbReference type="SUPFAM" id="SSF52540">
    <property type="entry name" value="P-loop containing nucleoside triphosphate hydrolases"/>
    <property type="match status" value="1"/>
</dbReference>
<dbReference type="PANTHER" id="PTHR30121:SF12">
    <property type="entry name" value="TYPE IV SECRETION SYSTEM PROTEIN CAGE"/>
    <property type="match status" value="1"/>
</dbReference>
<organism evidence="3 4">
    <name type="scientific">Candidatus Thiodiazotropha taylori</name>
    <dbReference type="NCBI Taxonomy" id="2792791"/>
    <lineage>
        <taxon>Bacteria</taxon>
        <taxon>Pseudomonadati</taxon>
        <taxon>Pseudomonadota</taxon>
        <taxon>Gammaproteobacteria</taxon>
        <taxon>Chromatiales</taxon>
        <taxon>Sedimenticolaceae</taxon>
        <taxon>Candidatus Thiodiazotropha</taxon>
    </lineage>
</organism>
<keyword evidence="1" id="KW-0472">Membrane</keyword>
<dbReference type="InterPro" id="IPR022458">
    <property type="entry name" value="Conjugative_coupling_TraG/TraD"/>
</dbReference>
<dbReference type="AlphaFoldDB" id="A0A9E4NH48"/>
<feature type="transmembrane region" description="Helical" evidence="1">
    <location>
        <begin position="16"/>
        <end position="36"/>
    </location>
</feature>
<sequence>MSAHPIEALLRPPVELWSTLVAFATAGIAILAPWALMMPPGVAYGAGAVLGLIGLIRGRQAWRVLRYQRNMRRLPIYKVRSRKIPLSRRKLFLGRGFRWTQKHTQRLRDTIRPEVQRYVQPGTLYQWARRKEVAWESVPILSLLAQLFRVRAWWNPLSPLPAVGGKPALHAVEPDEQDVWMDIGERVGHTLVLGTTRVGKTRLAEILITQDIRRGDVVIVFDPKGDAGLLRRVYAEAKRAGRTKDFYMFHLGFPQVSARYNAIGNFSRITEVATRIANQLPSEGNSAAFKEFAWRFVNIIARALVALNRRPDYQQVRRYINDIEPLFTEYAEAHLDTHGAEDWKEQVEELSSKISERNLPAALRGRSKEAIALMRHLQAQDLYDPVLDGLVSAFKYDKTYFDKIVSSVGPLMEKLTTGNIAELISPDYLDQNDTRPIFEWMEVIRRKGIVYVGLDALTDTTVASAVGNSMFADLVSVAGHIYKHGVDGESIDTPPTISMHADEFNELIGDEFVPLLNKAGGAGFQVTAYTQTWSDVEARIGNRAKAGQVAGNFNTMIMLRVKELATAEMLTDQLPKVEVFTLMSVSGVNDSSEPGSGIDFSSRNEDRISVSEVPLLTPAELITLPKGQAFALLEGGQLWKIRMPLPATDSDMPETLTEITNEMERTYITNDHWYRVQEPWWGAAPDVSEPEVEPEGSDG</sequence>
<name>A0A9E4NH48_9GAMM</name>
<dbReference type="EMBL" id="JAEPCR010000008">
    <property type="protein sequence ID" value="MCG7977168.1"/>
    <property type="molecule type" value="Genomic_DNA"/>
</dbReference>
<evidence type="ECO:0000256" key="1">
    <source>
        <dbReference type="SAM" id="Phobius"/>
    </source>
</evidence>
<dbReference type="Gene3D" id="3.40.50.300">
    <property type="entry name" value="P-loop containing nucleotide triphosphate hydrolases"/>
    <property type="match status" value="2"/>
</dbReference>
<evidence type="ECO:0000313" key="3">
    <source>
        <dbReference type="EMBL" id="MCG7977168.1"/>
    </source>
</evidence>
<feature type="domain" description="TraD/TraG TraM recognition site" evidence="2">
    <location>
        <begin position="501"/>
        <end position="626"/>
    </location>
</feature>
<dbReference type="InterPro" id="IPR027417">
    <property type="entry name" value="P-loop_NTPase"/>
</dbReference>